<dbReference type="SUPFAM" id="SSF55874">
    <property type="entry name" value="ATPase domain of HSP90 chaperone/DNA topoisomerase II/histidine kinase"/>
    <property type="match status" value="1"/>
</dbReference>
<dbReference type="SMART" id="SM00387">
    <property type="entry name" value="HATPase_c"/>
    <property type="match status" value="1"/>
</dbReference>
<feature type="coiled-coil region" evidence="19">
    <location>
        <begin position="226"/>
        <end position="253"/>
    </location>
</feature>
<dbReference type="InterPro" id="IPR000700">
    <property type="entry name" value="PAS-assoc_C"/>
</dbReference>
<dbReference type="NCBIfam" id="TIGR00229">
    <property type="entry name" value="sensory_box"/>
    <property type="match status" value="1"/>
</dbReference>
<evidence type="ECO:0000256" key="4">
    <source>
        <dbReference type="ARBA" id="ARBA00012438"/>
    </source>
</evidence>
<dbReference type="Proteomes" id="UP000660110">
    <property type="component" value="Unassembled WGS sequence"/>
</dbReference>
<protein>
    <recommendedName>
        <fullName evidence="5">Oxygen sensor histidine kinase NreB</fullName>
        <ecNumber evidence="4">2.7.13.3</ecNumber>
    </recommendedName>
    <alternativeName>
        <fullName evidence="18">Nitrogen regulation protein B</fullName>
    </alternativeName>
</protein>
<evidence type="ECO:0000256" key="14">
    <source>
        <dbReference type="ARBA" id="ARBA00023004"/>
    </source>
</evidence>
<dbReference type="PROSITE" id="PS50109">
    <property type="entry name" value="HIS_KIN"/>
    <property type="match status" value="1"/>
</dbReference>
<evidence type="ECO:0000256" key="9">
    <source>
        <dbReference type="ARBA" id="ARBA00022679"/>
    </source>
</evidence>
<dbReference type="InterPro" id="IPR036890">
    <property type="entry name" value="HATPase_C_sf"/>
</dbReference>
<dbReference type="InterPro" id="IPR035965">
    <property type="entry name" value="PAS-like_dom_sf"/>
</dbReference>
<dbReference type="GO" id="GO:0005737">
    <property type="term" value="C:cytoplasm"/>
    <property type="evidence" value="ECO:0007669"/>
    <property type="project" value="UniProtKB-SubCell"/>
</dbReference>
<evidence type="ECO:0000256" key="11">
    <source>
        <dbReference type="ARBA" id="ARBA00022741"/>
    </source>
</evidence>
<evidence type="ECO:0000256" key="13">
    <source>
        <dbReference type="ARBA" id="ARBA00022840"/>
    </source>
</evidence>
<keyword evidence="24" id="KW-1185">Reference proteome</keyword>
<proteinExistence type="predicted"/>
<evidence type="ECO:0000256" key="12">
    <source>
        <dbReference type="ARBA" id="ARBA00022777"/>
    </source>
</evidence>
<keyword evidence="13" id="KW-0067">ATP-binding</keyword>
<dbReference type="CDD" id="cd16917">
    <property type="entry name" value="HATPase_UhpB-NarQ-NarX-like"/>
    <property type="match status" value="1"/>
</dbReference>
<keyword evidence="10" id="KW-0479">Metal-binding</keyword>
<evidence type="ECO:0000259" key="22">
    <source>
        <dbReference type="PROSITE" id="PS50113"/>
    </source>
</evidence>
<reference evidence="23" key="2">
    <citation type="submission" date="2020-09" db="EMBL/GenBank/DDBJ databases">
        <authorList>
            <person name="Sun Q."/>
            <person name="Zhou Y."/>
        </authorList>
    </citation>
    <scope>NUCLEOTIDE SEQUENCE</scope>
    <source>
        <strain evidence="23">CGMCC 1.12153</strain>
    </source>
</reference>
<dbReference type="InterPro" id="IPR003594">
    <property type="entry name" value="HATPase_dom"/>
</dbReference>
<dbReference type="PANTHER" id="PTHR24421:SF10">
    <property type="entry name" value="NITRATE_NITRITE SENSOR PROTEIN NARQ"/>
    <property type="match status" value="1"/>
</dbReference>
<feature type="domain" description="Histidine kinase" evidence="20">
    <location>
        <begin position="261"/>
        <end position="443"/>
    </location>
</feature>
<keyword evidence="16" id="KW-0411">Iron-sulfur</keyword>
<keyword evidence="12" id="KW-0418">Kinase</keyword>
<evidence type="ECO:0000256" key="18">
    <source>
        <dbReference type="ARBA" id="ARBA00030800"/>
    </source>
</evidence>
<keyword evidence="11" id="KW-0547">Nucleotide-binding</keyword>
<organism evidence="23 24">
    <name type="scientific">Halobacillus andaensis</name>
    <dbReference type="NCBI Taxonomy" id="1176239"/>
    <lineage>
        <taxon>Bacteria</taxon>
        <taxon>Bacillati</taxon>
        <taxon>Bacillota</taxon>
        <taxon>Bacilli</taxon>
        <taxon>Bacillales</taxon>
        <taxon>Bacillaceae</taxon>
        <taxon>Halobacillus</taxon>
    </lineage>
</organism>
<dbReference type="Gene3D" id="1.20.5.1930">
    <property type="match status" value="1"/>
</dbReference>
<evidence type="ECO:0000256" key="16">
    <source>
        <dbReference type="ARBA" id="ARBA00023014"/>
    </source>
</evidence>
<comment type="catalytic activity">
    <reaction evidence="1">
        <text>ATP + protein L-histidine = ADP + protein N-phospho-L-histidine.</text>
        <dbReference type="EC" id="2.7.13.3"/>
    </reaction>
</comment>
<dbReference type="GO" id="GO:0000155">
    <property type="term" value="F:phosphorelay sensor kinase activity"/>
    <property type="evidence" value="ECO:0007669"/>
    <property type="project" value="InterPro"/>
</dbReference>
<dbReference type="PROSITE" id="PS50113">
    <property type="entry name" value="PAC"/>
    <property type="match status" value="1"/>
</dbReference>
<dbReference type="CDD" id="cd00130">
    <property type="entry name" value="PAS"/>
    <property type="match status" value="1"/>
</dbReference>
<dbReference type="GO" id="GO:0016020">
    <property type="term" value="C:membrane"/>
    <property type="evidence" value="ECO:0007669"/>
    <property type="project" value="InterPro"/>
</dbReference>
<dbReference type="EC" id="2.7.13.3" evidence="4"/>
<dbReference type="SUPFAM" id="SSF55785">
    <property type="entry name" value="PYP-like sensor domain (PAS domain)"/>
    <property type="match status" value="1"/>
</dbReference>
<evidence type="ECO:0000256" key="7">
    <source>
        <dbReference type="ARBA" id="ARBA00022490"/>
    </source>
</evidence>
<evidence type="ECO:0000313" key="24">
    <source>
        <dbReference type="Proteomes" id="UP000660110"/>
    </source>
</evidence>
<sequence length="443" mass="50789">MRNSVRKDPYPARFQTNELILLVNKEGIIEKASGSLKGEIASAEKLESTQLTSLLPDLQPSVLAYINSGETIEQWMTPSSDSSKATWVTIHNWNEGYLIMLKDQDSKDEIQHNLNLKEIIDIKYALDESSIVAVTDKRGTIRYVNKKFCEISKYTEDELVGADHRILNSGYHSKEFFKELWRTIGTGKVWKGEIKNRTKDGKYYWVDTTIVPFLNEKGKPYQYLAIRNEITERKRIENELQKMMTKLMNIQEEERRRLSRELHDGVGQELYSLFISLQRLQQESENPLTDQMIDDMSHLIQSVRDISWELRPSALDELGLIPAIRSFIHRLEKSCGLKVSLSTSIKQRLSDEIETSIYRIVQEALTNIRKYAEVNEAVIRMNQEKGHIHLHIMDEGIGFSEKARSNGVGLFSIEERIRAVGGELEIDSSPGKGTNIIAVIPTS</sequence>
<dbReference type="AlphaFoldDB" id="A0A917B3Q6"/>
<dbReference type="RefSeq" id="WP_229735034.1">
    <property type="nucleotide sequence ID" value="NZ_BMEL01000002.1"/>
</dbReference>
<accession>A0A917B3Q6</accession>
<comment type="caution">
    <text evidence="23">The sequence shown here is derived from an EMBL/GenBank/DDBJ whole genome shotgun (WGS) entry which is preliminary data.</text>
</comment>
<comment type="subcellular location">
    <subcellularLocation>
        <location evidence="3">Cytoplasm</location>
    </subcellularLocation>
</comment>
<gene>
    <name evidence="23" type="ORF">GCM10010954_17960</name>
</gene>
<evidence type="ECO:0000256" key="6">
    <source>
        <dbReference type="ARBA" id="ARBA00022485"/>
    </source>
</evidence>
<dbReference type="GO" id="GO:0046872">
    <property type="term" value="F:metal ion binding"/>
    <property type="evidence" value="ECO:0007669"/>
    <property type="project" value="UniProtKB-KW"/>
</dbReference>
<feature type="domain" description="PAS" evidence="21">
    <location>
        <begin position="112"/>
        <end position="161"/>
    </location>
</feature>
<dbReference type="GO" id="GO:0051539">
    <property type="term" value="F:4 iron, 4 sulfur cluster binding"/>
    <property type="evidence" value="ECO:0007669"/>
    <property type="project" value="UniProtKB-KW"/>
</dbReference>
<dbReference type="InterPro" id="IPR005467">
    <property type="entry name" value="His_kinase_dom"/>
</dbReference>
<evidence type="ECO:0000256" key="8">
    <source>
        <dbReference type="ARBA" id="ARBA00022553"/>
    </source>
</evidence>
<evidence type="ECO:0000256" key="5">
    <source>
        <dbReference type="ARBA" id="ARBA00017322"/>
    </source>
</evidence>
<evidence type="ECO:0000259" key="20">
    <source>
        <dbReference type="PROSITE" id="PS50109"/>
    </source>
</evidence>
<name>A0A917B3Q6_HALAA</name>
<evidence type="ECO:0000313" key="23">
    <source>
        <dbReference type="EMBL" id="GGF19632.1"/>
    </source>
</evidence>
<evidence type="ECO:0000259" key="21">
    <source>
        <dbReference type="PROSITE" id="PS50112"/>
    </source>
</evidence>
<dbReference type="Pfam" id="PF13426">
    <property type="entry name" value="PAS_9"/>
    <property type="match status" value="1"/>
</dbReference>
<evidence type="ECO:0000256" key="19">
    <source>
        <dbReference type="SAM" id="Coils"/>
    </source>
</evidence>
<comment type="cofactor">
    <cofactor evidence="2">
        <name>[4Fe-4S] cluster</name>
        <dbReference type="ChEBI" id="CHEBI:49883"/>
    </cofactor>
</comment>
<comment type="function">
    <text evidence="17">Member of the two-component regulatory system NreB/NreC involved in the control of dissimilatory nitrate/nitrite reduction in response to oxygen. NreB functions as a direct oxygen sensor histidine kinase which is autophosphorylated, in the absence of oxygen, probably at the conserved histidine residue, and transfers its phosphate group probably to a conserved aspartate residue of NreC. NreB/NreC activates the expression of the nitrate (narGHJI) and nitrite (nir) reductase operons, as well as the putative nitrate transporter gene narT.</text>
</comment>
<dbReference type="InterPro" id="IPR011712">
    <property type="entry name" value="Sig_transdc_His_kin_sub3_dim/P"/>
</dbReference>
<keyword evidence="8" id="KW-0597">Phosphoprotein</keyword>
<keyword evidence="15" id="KW-0902">Two-component regulatory system</keyword>
<reference evidence="23" key="1">
    <citation type="journal article" date="2014" name="Int. J. Syst. Evol. Microbiol.">
        <title>Complete genome sequence of Corynebacterium casei LMG S-19264T (=DSM 44701T), isolated from a smear-ripened cheese.</title>
        <authorList>
            <consortium name="US DOE Joint Genome Institute (JGI-PGF)"/>
            <person name="Walter F."/>
            <person name="Albersmeier A."/>
            <person name="Kalinowski J."/>
            <person name="Ruckert C."/>
        </authorList>
    </citation>
    <scope>NUCLEOTIDE SEQUENCE</scope>
    <source>
        <strain evidence="23">CGMCC 1.12153</strain>
    </source>
</reference>
<dbReference type="Pfam" id="PF02518">
    <property type="entry name" value="HATPase_c"/>
    <property type="match status" value="1"/>
</dbReference>
<dbReference type="GO" id="GO:0046983">
    <property type="term" value="F:protein dimerization activity"/>
    <property type="evidence" value="ECO:0007669"/>
    <property type="project" value="InterPro"/>
</dbReference>
<evidence type="ECO:0000256" key="10">
    <source>
        <dbReference type="ARBA" id="ARBA00022723"/>
    </source>
</evidence>
<dbReference type="InterPro" id="IPR001610">
    <property type="entry name" value="PAC"/>
</dbReference>
<keyword evidence="14" id="KW-0408">Iron</keyword>
<dbReference type="PRINTS" id="PR00344">
    <property type="entry name" value="BCTRLSENSOR"/>
</dbReference>
<dbReference type="Pfam" id="PF07730">
    <property type="entry name" value="HisKA_3"/>
    <property type="match status" value="1"/>
</dbReference>
<dbReference type="InterPro" id="IPR050482">
    <property type="entry name" value="Sensor_HK_TwoCompSys"/>
</dbReference>
<dbReference type="EMBL" id="BMEL01000002">
    <property type="protein sequence ID" value="GGF19632.1"/>
    <property type="molecule type" value="Genomic_DNA"/>
</dbReference>
<keyword evidence="7" id="KW-0963">Cytoplasm</keyword>
<dbReference type="PROSITE" id="PS50112">
    <property type="entry name" value="PAS"/>
    <property type="match status" value="1"/>
</dbReference>
<dbReference type="SMART" id="SM00086">
    <property type="entry name" value="PAC"/>
    <property type="match status" value="1"/>
</dbReference>
<dbReference type="Gene3D" id="3.30.450.20">
    <property type="entry name" value="PAS domain"/>
    <property type="match status" value="1"/>
</dbReference>
<dbReference type="PANTHER" id="PTHR24421">
    <property type="entry name" value="NITRATE/NITRITE SENSOR PROTEIN NARX-RELATED"/>
    <property type="match status" value="1"/>
</dbReference>
<dbReference type="InterPro" id="IPR000014">
    <property type="entry name" value="PAS"/>
</dbReference>
<evidence type="ECO:0000256" key="17">
    <source>
        <dbReference type="ARBA" id="ARBA00024827"/>
    </source>
</evidence>
<dbReference type="InterPro" id="IPR004358">
    <property type="entry name" value="Sig_transdc_His_kin-like_C"/>
</dbReference>
<keyword evidence="19" id="KW-0175">Coiled coil</keyword>
<dbReference type="GO" id="GO:0005524">
    <property type="term" value="F:ATP binding"/>
    <property type="evidence" value="ECO:0007669"/>
    <property type="project" value="UniProtKB-KW"/>
</dbReference>
<evidence type="ECO:0000256" key="15">
    <source>
        <dbReference type="ARBA" id="ARBA00023012"/>
    </source>
</evidence>
<feature type="domain" description="PAC" evidence="22">
    <location>
        <begin position="190"/>
        <end position="242"/>
    </location>
</feature>
<evidence type="ECO:0000256" key="3">
    <source>
        <dbReference type="ARBA" id="ARBA00004496"/>
    </source>
</evidence>
<evidence type="ECO:0000256" key="2">
    <source>
        <dbReference type="ARBA" id="ARBA00001966"/>
    </source>
</evidence>
<evidence type="ECO:0000256" key="1">
    <source>
        <dbReference type="ARBA" id="ARBA00000085"/>
    </source>
</evidence>
<keyword evidence="9" id="KW-0808">Transferase</keyword>
<dbReference type="Gene3D" id="3.30.565.10">
    <property type="entry name" value="Histidine kinase-like ATPase, C-terminal domain"/>
    <property type="match status" value="1"/>
</dbReference>
<keyword evidence="6" id="KW-0004">4Fe-4S</keyword>